<keyword evidence="3" id="KW-1185">Reference proteome</keyword>
<accession>A0ABU4AJL8</accession>
<sequence>MFIAISSISLDVKNFRHPEVAEERDAIRALLQDDKVHKVAELAEDIVALGQLDPSARLIVTEASKDSGTYIALEGNRRLCALKTLASPELAKGLPVYAKFAELSSDFLRLNIQEVDCVVLERDEAAKWIKRRHYKGVGGASLIPWNAVATARSDAAEGRVSRWMKTLAFLENNGVEAEQIRDRIASKTTTVERVLSGSPLTNVLGISFKKDEIIAENGDTAKAVRLLTDIMEAMAQRDFKESIVSSKEQQEGWLSQFEALNVKSASKPGSEQEPRQGNGEKQPGNRQTTSAQNNSIYSPSPANTTKGESTGTGTPRRSSPPRERKVLAKAGLQISNAPLARFYQELRKIQVKNYPYTCAPLIRVFLEKATTTFLEENNVPPLNKKPDATWNDGDIKLRQKVDAALKHIDPSETNPHLEYARQVAKGTPDALHSIDQLNRAVHDNKALPSPSELITIWDRYHEYFSALSNPIDKKTK</sequence>
<dbReference type="EMBL" id="JAWLIP010000003">
    <property type="protein sequence ID" value="MDV6226326.1"/>
    <property type="molecule type" value="Genomic_DNA"/>
</dbReference>
<gene>
    <name evidence="2" type="ORF">R2G56_08520</name>
</gene>
<proteinExistence type="predicted"/>
<organism evidence="2 3">
    <name type="scientific">Nitratireductor aquimarinus</name>
    <dbReference type="NCBI Taxonomy" id="889300"/>
    <lineage>
        <taxon>Bacteria</taxon>
        <taxon>Pseudomonadati</taxon>
        <taxon>Pseudomonadota</taxon>
        <taxon>Alphaproteobacteria</taxon>
        <taxon>Hyphomicrobiales</taxon>
        <taxon>Phyllobacteriaceae</taxon>
        <taxon>Nitratireductor</taxon>
    </lineage>
</organism>
<name>A0ABU4AJL8_9HYPH</name>
<feature type="compositionally biased region" description="Polar residues" evidence="1">
    <location>
        <begin position="284"/>
        <end position="317"/>
    </location>
</feature>
<comment type="caution">
    <text evidence="2">The sequence shown here is derived from an EMBL/GenBank/DDBJ whole genome shotgun (WGS) entry which is preliminary data.</text>
</comment>
<evidence type="ECO:0008006" key="4">
    <source>
        <dbReference type="Google" id="ProtNLM"/>
    </source>
</evidence>
<evidence type="ECO:0000313" key="2">
    <source>
        <dbReference type="EMBL" id="MDV6226326.1"/>
    </source>
</evidence>
<reference evidence="2 3" key="1">
    <citation type="submission" date="2023-10" db="EMBL/GenBank/DDBJ databases">
        <authorList>
            <person name="Venkata Ramana C."/>
            <person name="Sasikala C."/>
            <person name="Dhurka M."/>
        </authorList>
    </citation>
    <scope>NUCLEOTIDE SEQUENCE [LARGE SCALE GENOMIC DNA]</scope>
    <source>
        <strain evidence="2 3">KCTC 32151</strain>
    </source>
</reference>
<dbReference type="Proteomes" id="UP001185659">
    <property type="component" value="Unassembled WGS sequence"/>
</dbReference>
<dbReference type="RefSeq" id="WP_317561006.1">
    <property type="nucleotide sequence ID" value="NZ_JAWLIP010000003.1"/>
</dbReference>
<evidence type="ECO:0000256" key="1">
    <source>
        <dbReference type="SAM" id="MobiDB-lite"/>
    </source>
</evidence>
<feature type="region of interest" description="Disordered" evidence="1">
    <location>
        <begin position="264"/>
        <end position="325"/>
    </location>
</feature>
<protein>
    <recommendedName>
        <fullName evidence="4">ParB/Sulfiredoxin domain-containing protein</fullName>
    </recommendedName>
</protein>
<evidence type="ECO:0000313" key="3">
    <source>
        <dbReference type="Proteomes" id="UP001185659"/>
    </source>
</evidence>